<dbReference type="InterPro" id="IPR014030">
    <property type="entry name" value="Ketoacyl_synth_N"/>
</dbReference>
<dbReference type="InterPro" id="IPR042104">
    <property type="entry name" value="PKS_dehydratase_sf"/>
</dbReference>
<accession>A0ABT0FV59</accession>
<feature type="domain" description="Carrier" evidence="8">
    <location>
        <begin position="929"/>
        <end position="1007"/>
    </location>
</feature>
<dbReference type="InterPro" id="IPR020807">
    <property type="entry name" value="PKS_DH"/>
</dbReference>
<feature type="region of interest" description="C-terminal hotdog fold" evidence="5">
    <location>
        <begin position="2042"/>
        <end position="2175"/>
    </location>
</feature>
<dbReference type="Gene3D" id="3.40.366.10">
    <property type="entry name" value="Malonyl-Coenzyme A Acyl Carrier Protein, domain 2"/>
    <property type="match status" value="2"/>
</dbReference>
<dbReference type="SUPFAM" id="SSF52151">
    <property type="entry name" value="FabD/lysophospholipase-like"/>
    <property type="match status" value="2"/>
</dbReference>
<dbReference type="Pfam" id="PF02801">
    <property type="entry name" value="Ketoacyl-synt_C"/>
    <property type="match status" value="2"/>
</dbReference>
<feature type="active site" description="Proton donor; for dehydratase activity" evidence="5">
    <location>
        <position position="2102"/>
    </location>
</feature>
<feature type="domain" description="Ketosynthase family 3 (KS3)" evidence="9">
    <location>
        <begin position="14"/>
        <end position="428"/>
    </location>
</feature>
<evidence type="ECO:0000256" key="6">
    <source>
        <dbReference type="SAM" id="Coils"/>
    </source>
</evidence>
<dbReference type="InterPro" id="IPR020806">
    <property type="entry name" value="PKS_PP-bd"/>
</dbReference>
<dbReference type="Pfam" id="PF00550">
    <property type="entry name" value="PP-binding"/>
    <property type="match status" value="2"/>
</dbReference>
<evidence type="ECO:0000259" key="8">
    <source>
        <dbReference type="PROSITE" id="PS50075"/>
    </source>
</evidence>
<dbReference type="SUPFAM" id="SSF51735">
    <property type="entry name" value="NAD(P)-binding Rossmann-fold domains"/>
    <property type="match status" value="2"/>
</dbReference>
<feature type="active site" description="Proton acceptor; for dehydratase activity" evidence="5">
    <location>
        <position position="1941"/>
    </location>
</feature>
<dbReference type="InterPro" id="IPR016039">
    <property type="entry name" value="Thiolase-like"/>
</dbReference>
<keyword evidence="4" id="KW-0012">Acyltransferase</keyword>
<dbReference type="SUPFAM" id="SSF53901">
    <property type="entry name" value="Thiolase-like"/>
    <property type="match status" value="2"/>
</dbReference>
<feature type="region of interest" description="Disordered" evidence="7">
    <location>
        <begin position="2344"/>
        <end position="2368"/>
    </location>
</feature>
<organism evidence="11 12">
    <name type="scientific">Actinomadura luzonensis</name>
    <dbReference type="NCBI Taxonomy" id="2805427"/>
    <lineage>
        <taxon>Bacteria</taxon>
        <taxon>Bacillati</taxon>
        <taxon>Actinomycetota</taxon>
        <taxon>Actinomycetes</taxon>
        <taxon>Streptosporangiales</taxon>
        <taxon>Thermomonosporaceae</taxon>
        <taxon>Actinomadura</taxon>
    </lineage>
</organism>
<evidence type="ECO:0000256" key="5">
    <source>
        <dbReference type="PROSITE-ProRule" id="PRU01363"/>
    </source>
</evidence>
<feature type="compositionally biased region" description="Low complexity" evidence="7">
    <location>
        <begin position="437"/>
        <end position="453"/>
    </location>
</feature>
<dbReference type="InterPro" id="IPR057326">
    <property type="entry name" value="KR_dom"/>
</dbReference>
<dbReference type="InterPro" id="IPR006162">
    <property type="entry name" value="Ppantetheine_attach_site"/>
</dbReference>
<evidence type="ECO:0000256" key="4">
    <source>
        <dbReference type="ARBA" id="ARBA00023315"/>
    </source>
</evidence>
<dbReference type="InterPro" id="IPR014031">
    <property type="entry name" value="Ketoacyl_synth_C"/>
</dbReference>
<dbReference type="InterPro" id="IPR013968">
    <property type="entry name" value="PKS_KR"/>
</dbReference>
<dbReference type="SMART" id="SM01294">
    <property type="entry name" value="PKS_PP_betabranch"/>
    <property type="match status" value="1"/>
</dbReference>
<dbReference type="InterPro" id="IPR049900">
    <property type="entry name" value="PKS_mFAS_DH"/>
</dbReference>
<dbReference type="PROSITE" id="PS52004">
    <property type="entry name" value="KS3_2"/>
    <property type="match status" value="2"/>
</dbReference>
<dbReference type="Gene3D" id="3.40.47.10">
    <property type="match status" value="2"/>
</dbReference>
<keyword evidence="3" id="KW-0808">Transferase</keyword>
<reference evidence="11 12" key="1">
    <citation type="submission" date="2022-04" db="EMBL/GenBank/DDBJ databases">
        <title>Genome draft of Actinomadura sp. ATCC 31491.</title>
        <authorList>
            <person name="Shi X."/>
            <person name="Du Y."/>
        </authorList>
    </citation>
    <scope>NUCLEOTIDE SEQUENCE [LARGE SCALE GENOMIC DNA]</scope>
    <source>
        <strain evidence="11 12">ATCC 31491</strain>
    </source>
</reference>
<dbReference type="InterPro" id="IPR009081">
    <property type="entry name" value="PP-bd_ACP"/>
</dbReference>
<evidence type="ECO:0000313" key="12">
    <source>
        <dbReference type="Proteomes" id="UP001317259"/>
    </source>
</evidence>
<feature type="region of interest" description="N-terminal hotdog fold" evidence="5">
    <location>
        <begin position="1909"/>
        <end position="2031"/>
    </location>
</feature>
<dbReference type="SUPFAM" id="SSF47336">
    <property type="entry name" value="ACP-like"/>
    <property type="match status" value="2"/>
</dbReference>
<feature type="region of interest" description="Disordered" evidence="7">
    <location>
        <begin position="431"/>
        <end position="459"/>
    </location>
</feature>
<dbReference type="Pfam" id="PF00109">
    <property type="entry name" value="ketoacyl-synt"/>
    <property type="match status" value="2"/>
</dbReference>
<evidence type="ECO:0000256" key="3">
    <source>
        <dbReference type="ARBA" id="ARBA00022679"/>
    </source>
</evidence>
<dbReference type="Gene3D" id="3.10.129.110">
    <property type="entry name" value="Polyketide synthase dehydratase"/>
    <property type="match status" value="1"/>
</dbReference>
<feature type="domain" description="PKS/mFAS DH" evidence="10">
    <location>
        <begin position="1909"/>
        <end position="2175"/>
    </location>
</feature>
<evidence type="ECO:0000259" key="9">
    <source>
        <dbReference type="PROSITE" id="PS52004"/>
    </source>
</evidence>
<dbReference type="PROSITE" id="PS00012">
    <property type="entry name" value="PHOSPHOPANTETHEINE"/>
    <property type="match status" value="1"/>
</dbReference>
<dbReference type="Pfam" id="PF08659">
    <property type="entry name" value="KR"/>
    <property type="match status" value="1"/>
</dbReference>
<dbReference type="SMART" id="SM00822">
    <property type="entry name" value="PKS_KR"/>
    <property type="match status" value="1"/>
</dbReference>
<dbReference type="CDD" id="cd00833">
    <property type="entry name" value="PKS"/>
    <property type="match status" value="2"/>
</dbReference>
<dbReference type="SMART" id="SM00826">
    <property type="entry name" value="PKS_DH"/>
    <property type="match status" value="1"/>
</dbReference>
<dbReference type="InterPro" id="IPR016036">
    <property type="entry name" value="Malonyl_transacylase_ACP-bd"/>
</dbReference>
<dbReference type="InterPro" id="IPR014043">
    <property type="entry name" value="Acyl_transferase_dom"/>
</dbReference>
<dbReference type="PANTHER" id="PTHR43775:SF51">
    <property type="entry name" value="INACTIVE PHENOLPHTHIOCEROL SYNTHESIS POLYKETIDE SYNTHASE TYPE I PKS1-RELATED"/>
    <property type="match status" value="1"/>
</dbReference>
<dbReference type="PROSITE" id="PS52019">
    <property type="entry name" value="PKS_MFAS_DH"/>
    <property type="match status" value="1"/>
</dbReference>
<keyword evidence="6" id="KW-0175">Coiled coil</keyword>
<dbReference type="PROSITE" id="PS00606">
    <property type="entry name" value="KS3_1"/>
    <property type="match status" value="1"/>
</dbReference>
<dbReference type="PANTHER" id="PTHR43775">
    <property type="entry name" value="FATTY ACID SYNTHASE"/>
    <property type="match status" value="1"/>
</dbReference>
<dbReference type="InterPro" id="IPR001227">
    <property type="entry name" value="Ac_transferase_dom_sf"/>
</dbReference>
<dbReference type="Pfam" id="PF00698">
    <property type="entry name" value="Acyl_transf_1"/>
    <property type="match status" value="2"/>
</dbReference>
<keyword evidence="12" id="KW-1185">Reference proteome</keyword>
<protein>
    <submittedName>
        <fullName evidence="11">SDR family NAD(P)-dependent oxidoreductase</fullName>
    </submittedName>
</protein>
<dbReference type="RefSeq" id="WP_247815347.1">
    <property type="nucleotide sequence ID" value="NZ_JAKRKC020000001.1"/>
</dbReference>
<evidence type="ECO:0000256" key="7">
    <source>
        <dbReference type="SAM" id="MobiDB-lite"/>
    </source>
</evidence>
<dbReference type="InterPro" id="IPR050091">
    <property type="entry name" value="PKS_NRPS_Biosynth_Enz"/>
</dbReference>
<dbReference type="InterPro" id="IPR036736">
    <property type="entry name" value="ACP-like_sf"/>
</dbReference>
<feature type="compositionally biased region" description="Low complexity" evidence="7">
    <location>
        <begin position="2354"/>
        <end position="2368"/>
    </location>
</feature>
<proteinExistence type="predicted"/>
<comment type="caution">
    <text evidence="11">The sequence shown here is derived from an EMBL/GenBank/DDBJ whole genome shotgun (WGS) entry which is preliminary data.</text>
</comment>
<dbReference type="InterPro" id="IPR020841">
    <property type="entry name" value="PKS_Beta-ketoAc_synthase_dom"/>
</dbReference>
<dbReference type="InterPro" id="IPR018201">
    <property type="entry name" value="Ketoacyl_synth_AS"/>
</dbReference>
<dbReference type="EMBL" id="JAKRKC020000001">
    <property type="protein sequence ID" value="MCK2216222.1"/>
    <property type="molecule type" value="Genomic_DNA"/>
</dbReference>
<feature type="domain" description="Carrier" evidence="8">
    <location>
        <begin position="2659"/>
        <end position="2734"/>
    </location>
</feature>
<dbReference type="SMART" id="SM00825">
    <property type="entry name" value="PKS_KS"/>
    <property type="match status" value="2"/>
</dbReference>
<dbReference type="SUPFAM" id="SSF55048">
    <property type="entry name" value="Probable ACP-binding domain of malonyl-CoA ACP transacylase"/>
    <property type="match status" value="2"/>
</dbReference>
<dbReference type="CDD" id="cd08956">
    <property type="entry name" value="KR_3_FAS_SDR_x"/>
    <property type="match status" value="1"/>
</dbReference>
<sequence>MAGESRQGAVQDEPVAVAVVGMACRLPRAADPGRFWELLREGEDAVTEAPEGRRAPGAAHPRGGFLDDVDGFDAAFFGISPNEAAVMDPHQRLALELAWEALESARAVPAALRGSAAGVFLGAISNDYAALQDRLGLGALSRHAYTGANRAMIANRVSYVLGLRGPSLTLDTGQSSSLVAVWMAAESLRRGESDLALAGGVNLNLLPETTEAIAGFGALSPDGRCHVFDARANGYVRGEGGALVVLKRLADAVAAGDPVHAVLLGGAVNNDGGGDGLTVPSARAQQEVITLACARAGVRPEQVRYVELHGTGTKVGDPVEAAALGAAYGAARPDGEPLLVGSVKTNIGHLEGAAGIAGLLKVVLSLKHRELPPSLHFTAPPPEIPLDELRLDVVRAARPWPGADGAPAVAGVSSFGMGGTNCHLLLTEPPAPERRAVPPASSAAGASDGPSAPLTAEPPLRVAGAGVPWVVSGRDEGALREQAARLAALAADPETEPGDVAYSLAATRSAFERRAVVLAADRETRAAALRALAAGRPHDALVTGTATGGGTAFVFPGQGSQWPGMARDLLSASPAFAARLAECAGALAPFTGFSLLDVLRGSPGAPGLDRVDVVQPALWAVMVGLAELWRAHGVEPGVVVGHSQGEIAAATVAGALSLQDAARVVALRSRAIAGIAGRGGMMSVAAPLAVVEEAAAGLPGPVHVAAVNGPRAVVVSGPREALTALAARLDGHPTKILPVDYASHSPEVEQVRDEVLAALAPIRPVSTATTFVSTLTGEPMDTAGLDAAYWYRSLRRPVRFEPAVRAALAAGCDLFVECSPHPVLVAGVEETAEAAGRDVTALGTLRRDDGGPGRVTRALAQGYVWGAPVDWSRLCPGARTVDLPTYPFQRRPHTPPRAAVTVRRETGPAATPPDAGAEARERVAATPVRSREEVRRLVLDLTARLLGYADPAEVPPGRSFKDLGLESAAAVELRDGLRTATGLRLPTGLLFDHPSPDRLTDHLCAQLAAGTDAPATTSAAAVTVAAGAAPTDHDDHDDDAIAVIGIGCRYPGRVASPEDLWRLVATGADAVGEFPANRGWDLDTLFAPGGPGASDTRHGGFVHDADLFDAAFFGISPREAAAMDPQQRLLLEVCWEALERAGLDPAALRGSSTGVFAGAMAPEYGPRLHQPTGAADGHLLTGTALSVVSGRVAYTLGLRGPAITTDTACSSSLVSIVLATQALRRGECELALAGGVTVMSSPGMFVEFSRQGGLAPDGRCKAFSAAADGTGWAEGAGVLVLERLSDARRRGHPVLAVIRGGAVNQDGASNGLTAPSGQAQQEVIRRALADAGLSAADVDAVEAHGTGTRLGDPIEAEAVIAAYGQDRPAGRPLWLGSLKSNIGHTQAAAGVAGVIKMVMALRHGVLPRTLHVSEPTPHVDWSAGGVRLLTEPVRLGGAARAGVSSFGVSGTNAHVIVESAPVQEVSRGEPLAGAGVLVWVVSAKSGQALRAQAARLRDYAATLADDDLAAAGRDLARRAKLAHRAVVVAEGRDDLLAGLDALAAARPHSSVITGVAPAETGTVLVFPGQGSQWTGMATGLLDACPVFRAALERCDRVLAPLTGWTASAVLRQEAGAPELSGTAVVQPVLWAVMVSLAEVWAAAGVSPQLVVGQSQGEIAAACVAGALSLRDAARVVVLRSRALERMTGTGAMAALDVPASVARELIDGERLWVAVESSPAGCVVAGDPAALEEVTGARVRRIAVDYASHTPHMRALEGELGQALADVRPGPATVAFCSSVTGTVLEGPELTGRYWVDNLCLPVRFDPTIRTAVAQVPGRPVFVEASPHPVLVGDVTEICRDTGAGVCGTLRRGEGGPARLLASFAQAWAEGAPVDWATVLGDGPRPAEQPPTYAFQRTRHWLDADAARHPLLGQAVPLAADDGFLLTGRLSRAAAPWLADHVVDGVVLLPGTAFAELALEAAARAGCDLVEELTLEAPLVLPDTGPAEVQVTVGGPDEHGRRALAVHARRAGDDPWTRHAHGLLATAPAPPAERLPSWPPEGDELDSGDLYERLAARGYGYGPAFRGLLAAWRVPGGPAYAEVATPEGLDVTGFGVHPALLDAALHLAVAGADGLLLPFSWSGVRMAASGAGTLRVRLDDLGDDRVALALFDASGQWVGGVETLALRRTAAAGPAAVPAYTIEWTEAAAPATGGRRWAVTGVAALADEVEAELAAAGIAAPRSYDLVSLADMAAGEPPDLVLAPLRGDPGDLPYAAHDTLGEALDLVQGWLGDERLTGSRLVFVTRPGDLAGAAVRGLVRSAQSEQPGRFALAELPAGFTAWDRLAAAIAAGETQLAATGGTLRAPRLTRRDPATTTTPDQTGAPDPVTSGLAGTVLVTGGTGGLGALVARRLAERHGVRDLILLSRRGPEAPGALDLAAELEELGAHVTVAACDVGDREALRRVLDAAPRLTGVVHAAGILDDALVQDLTPDRVASVLAPKADAAWHLHELTRDRPLSLFALFSSVAGVLGNAGQGNYAAANAFLDALAEHRRDLGLPAVSIAWGLWDADSGMTGTLDQADLARLARAGIAPLDVQQGLALFDAALTAPGPLVVAARWDNAGLRARAERDDLPPVLRGLVRAPRRAAAQTRQATAAAPADGPELAERLAAMSEADGRLHLIQLVRGHVAAVLAHPSPDQVEVDRAFNELGFDSLTAVELRNRLGADTGLRLPATLVFDHPTVTSLADYLFHSLAPDGPSPEDALRAAVDQAESTLQAANGQADAVRRRLVAILQSALARIGAGSAADPATTRPGSGGAAEEIVSASDEEIFALIDNRSMTSPLRTSLEGPGHGQ</sequence>
<evidence type="ECO:0000259" key="10">
    <source>
        <dbReference type="PROSITE" id="PS52019"/>
    </source>
</evidence>
<dbReference type="Pfam" id="PF16197">
    <property type="entry name" value="KAsynt_C_assoc"/>
    <property type="match status" value="2"/>
</dbReference>
<dbReference type="PROSITE" id="PS51257">
    <property type="entry name" value="PROKAR_LIPOPROTEIN"/>
    <property type="match status" value="1"/>
</dbReference>
<dbReference type="Pfam" id="PF14765">
    <property type="entry name" value="PS-DH"/>
    <property type="match status" value="1"/>
</dbReference>
<dbReference type="InterPro" id="IPR016035">
    <property type="entry name" value="Acyl_Trfase/lysoPLipase"/>
</dbReference>
<keyword evidence="1" id="KW-0596">Phosphopantetheine</keyword>
<evidence type="ECO:0000256" key="1">
    <source>
        <dbReference type="ARBA" id="ARBA00022450"/>
    </source>
</evidence>
<dbReference type="InterPro" id="IPR032821">
    <property type="entry name" value="PKS_assoc"/>
</dbReference>
<dbReference type="Gene3D" id="3.30.70.3290">
    <property type="match status" value="2"/>
</dbReference>
<dbReference type="InterPro" id="IPR049552">
    <property type="entry name" value="PKS_DH_N"/>
</dbReference>
<dbReference type="InterPro" id="IPR036291">
    <property type="entry name" value="NAD(P)-bd_dom_sf"/>
</dbReference>
<feature type="domain" description="Ketosynthase family 3 (KS3)" evidence="9">
    <location>
        <begin position="1038"/>
        <end position="1459"/>
    </location>
</feature>
<dbReference type="Pfam" id="PF21089">
    <property type="entry name" value="PKS_DH_N"/>
    <property type="match status" value="1"/>
</dbReference>
<dbReference type="Proteomes" id="UP001317259">
    <property type="component" value="Unassembled WGS sequence"/>
</dbReference>
<keyword evidence="2" id="KW-0597">Phosphoprotein</keyword>
<dbReference type="Gene3D" id="1.10.1200.10">
    <property type="entry name" value="ACP-like"/>
    <property type="match status" value="2"/>
</dbReference>
<dbReference type="SMART" id="SM00823">
    <property type="entry name" value="PKS_PP"/>
    <property type="match status" value="2"/>
</dbReference>
<name>A0ABT0FV59_9ACTN</name>
<dbReference type="InterPro" id="IPR049551">
    <property type="entry name" value="PKS_DH_C"/>
</dbReference>
<evidence type="ECO:0000256" key="2">
    <source>
        <dbReference type="ARBA" id="ARBA00022553"/>
    </source>
</evidence>
<dbReference type="SMART" id="SM00827">
    <property type="entry name" value="PKS_AT"/>
    <property type="match status" value="2"/>
</dbReference>
<evidence type="ECO:0000313" key="11">
    <source>
        <dbReference type="EMBL" id="MCK2216222.1"/>
    </source>
</evidence>
<dbReference type="PROSITE" id="PS50075">
    <property type="entry name" value="CARRIER"/>
    <property type="match status" value="2"/>
</dbReference>
<dbReference type="Gene3D" id="3.40.50.720">
    <property type="entry name" value="NAD(P)-binding Rossmann-like Domain"/>
    <property type="match status" value="1"/>
</dbReference>
<gene>
    <name evidence="11" type="ORF">MF672_020810</name>
</gene>
<feature type="coiled-coil region" evidence="6">
    <location>
        <begin position="2742"/>
        <end position="2769"/>
    </location>
</feature>